<dbReference type="RefSeq" id="WP_077022512.1">
    <property type="nucleotide sequence ID" value="NZ_CP017641.1"/>
</dbReference>
<dbReference type="Gene3D" id="3.40.1090.10">
    <property type="entry name" value="Cytosolic phospholipase A2 catalytic domain"/>
    <property type="match status" value="2"/>
</dbReference>
<dbReference type="Proteomes" id="UP000187735">
    <property type="component" value="Chromosome"/>
</dbReference>
<organism evidence="6 7">
    <name type="scientific">Fuerstiella marisgermanici</name>
    <dbReference type="NCBI Taxonomy" id="1891926"/>
    <lineage>
        <taxon>Bacteria</taxon>
        <taxon>Pseudomonadati</taxon>
        <taxon>Planctomycetota</taxon>
        <taxon>Planctomycetia</taxon>
        <taxon>Planctomycetales</taxon>
        <taxon>Planctomycetaceae</taxon>
        <taxon>Fuerstiella</taxon>
    </lineage>
</organism>
<feature type="short sequence motif" description="GXGXXG" evidence="4">
    <location>
        <begin position="16"/>
        <end position="21"/>
    </location>
</feature>
<dbReference type="EMBL" id="CP017641">
    <property type="protein sequence ID" value="APZ90649.1"/>
    <property type="molecule type" value="Genomic_DNA"/>
</dbReference>
<dbReference type="PROSITE" id="PS51635">
    <property type="entry name" value="PNPLA"/>
    <property type="match status" value="1"/>
</dbReference>
<proteinExistence type="predicted"/>
<dbReference type="STRING" id="1891926.Fuma_00230"/>
<feature type="active site" description="Nucleophile" evidence="4">
    <location>
        <position position="45"/>
    </location>
</feature>
<feature type="domain" description="PNPLA" evidence="5">
    <location>
        <begin position="12"/>
        <end position="209"/>
    </location>
</feature>
<dbReference type="InterPro" id="IPR016035">
    <property type="entry name" value="Acyl_Trfase/lysoPLipase"/>
</dbReference>
<reference evidence="6 7" key="1">
    <citation type="journal article" date="2016" name="Front. Microbiol.">
        <title>Fuerstia marisgermanicae gen. nov., sp. nov., an Unusual Member of the Phylum Planctomycetes from the German Wadden Sea.</title>
        <authorList>
            <person name="Kohn T."/>
            <person name="Heuer A."/>
            <person name="Jogler M."/>
            <person name="Vollmers J."/>
            <person name="Boedeker C."/>
            <person name="Bunk B."/>
            <person name="Rast P."/>
            <person name="Borchert D."/>
            <person name="Glockner I."/>
            <person name="Freese H.M."/>
            <person name="Klenk H.P."/>
            <person name="Overmann J."/>
            <person name="Kaster A.K."/>
            <person name="Rohde M."/>
            <person name="Wiegand S."/>
            <person name="Jogler C."/>
        </authorList>
    </citation>
    <scope>NUCLEOTIDE SEQUENCE [LARGE SCALE GENOMIC DNA]</scope>
    <source>
        <strain evidence="6 7">NH11</strain>
    </source>
</reference>
<dbReference type="InterPro" id="IPR002641">
    <property type="entry name" value="PNPLA_dom"/>
</dbReference>
<dbReference type="PANTHER" id="PTHR14226:SF29">
    <property type="entry name" value="NEUROPATHY TARGET ESTERASE SWS"/>
    <property type="match status" value="1"/>
</dbReference>
<dbReference type="AlphaFoldDB" id="A0A1P8W9C6"/>
<comment type="caution">
    <text evidence="4">Lacks conserved residue(s) required for the propagation of feature annotation.</text>
</comment>
<dbReference type="KEGG" id="fmr:Fuma_00230"/>
<feature type="short sequence motif" description="GXSXG" evidence="4">
    <location>
        <begin position="43"/>
        <end position="47"/>
    </location>
</feature>
<evidence type="ECO:0000256" key="1">
    <source>
        <dbReference type="ARBA" id="ARBA00022801"/>
    </source>
</evidence>
<dbReference type="GO" id="GO:0016042">
    <property type="term" value="P:lipid catabolic process"/>
    <property type="evidence" value="ECO:0007669"/>
    <property type="project" value="UniProtKB-UniRule"/>
</dbReference>
<dbReference type="OrthoDB" id="9770965at2"/>
<keyword evidence="2 4" id="KW-0442">Lipid degradation</keyword>
<accession>A0A1P8W9C6</accession>
<evidence type="ECO:0000313" key="6">
    <source>
        <dbReference type="EMBL" id="APZ90649.1"/>
    </source>
</evidence>
<evidence type="ECO:0000256" key="3">
    <source>
        <dbReference type="ARBA" id="ARBA00023098"/>
    </source>
</evidence>
<protein>
    <submittedName>
        <fullName evidence="6">NTE family protein RssA</fullName>
    </submittedName>
</protein>
<keyword evidence="1 4" id="KW-0378">Hydrolase</keyword>
<gene>
    <name evidence="6" type="primary">rssA</name>
    <name evidence="6" type="ORF">Fuma_00230</name>
</gene>
<evidence type="ECO:0000313" key="7">
    <source>
        <dbReference type="Proteomes" id="UP000187735"/>
    </source>
</evidence>
<name>A0A1P8W9C6_9PLAN</name>
<dbReference type="Pfam" id="PF01734">
    <property type="entry name" value="Patatin"/>
    <property type="match status" value="1"/>
</dbReference>
<evidence type="ECO:0000256" key="2">
    <source>
        <dbReference type="ARBA" id="ARBA00022963"/>
    </source>
</evidence>
<evidence type="ECO:0000256" key="4">
    <source>
        <dbReference type="PROSITE-ProRule" id="PRU01161"/>
    </source>
</evidence>
<dbReference type="SUPFAM" id="SSF52151">
    <property type="entry name" value="FabD/lysophospholipase-like"/>
    <property type="match status" value="1"/>
</dbReference>
<evidence type="ECO:0000259" key="5">
    <source>
        <dbReference type="PROSITE" id="PS51635"/>
    </source>
</evidence>
<feature type="active site" description="Proton acceptor" evidence="4">
    <location>
        <position position="196"/>
    </location>
</feature>
<dbReference type="InterPro" id="IPR050301">
    <property type="entry name" value="NTE"/>
</dbReference>
<dbReference type="PANTHER" id="PTHR14226">
    <property type="entry name" value="NEUROPATHY TARGET ESTERASE/SWISS CHEESE D.MELANOGASTER"/>
    <property type="match status" value="1"/>
</dbReference>
<keyword evidence="7" id="KW-1185">Reference proteome</keyword>
<keyword evidence="3 4" id="KW-0443">Lipid metabolism</keyword>
<dbReference type="GO" id="GO:0016787">
    <property type="term" value="F:hydrolase activity"/>
    <property type="evidence" value="ECO:0007669"/>
    <property type="project" value="UniProtKB-UniRule"/>
</dbReference>
<sequence>MIAANHNQKAVLALGGGGARGVAHLGVIEVLRQVPIDIERFVGVSIGSLAGALCAVDDDCDRVQLKVVEYLMSEAFQQKQAELFLAAPEADEPAVSGLFAWYYQVRKFIGARRKLAQLFSKPALLEASVMQDVVDALIPDIDIQDTTIPISIVALDLYSGKKVVLTEGSLKLAVMASAAIPGVFPPVKWDNMLLCDVGMMDAVPSKIAKSYGSPLTIAVDVSGTVEPIDKCETAGDIFVRLYDIGEPLVREYTRGMADLLICPNVSHMPWYDFSDPSALIQLGREATRIRLEEESMDFRELLKPVRL</sequence>